<name>A0AA86MBA9_9BURK</name>
<dbReference type="KEGG" id="lto:RGQ30_16890"/>
<dbReference type="InterPro" id="IPR021243">
    <property type="entry name" value="DUF2804"/>
</dbReference>
<dbReference type="RefSeq" id="WP_130556319.1">
    <property type="nucleotide sequence ID" value="NZ_AP028947.1"/>
</dbReference>
<protein>
    <submittedName>
        <fullName evidence="1">DUF2804 domain-containing protein</fullName>
    </submittedName>
</protein>
<keyword evidence="2" id="KW-1185">Reference proteome</keyword>
<dbReference type="PANTHER" id="PTHR35868:SF4">
    <property type="entry name" value="DUF2804 DOMAIN-CONTAINING PROTEIN"/>
    <property type="match status" value="1"/>
</dbReference>
<dbReference type="AlphaFoldDB" id="A0AA86MBA9"/>
<dbReference type="PANTHER" id="PTHR35868">
    <property type="entry name" value="DUF2804 DOMAIN-CONTAINING PROTEIN-RELATED"/>
    <property type="match status" value="1"/>
</dbReference>
<dbReference type="Proteomes" id="UP001329151">
    <property type="component" value="Chromosome"/>
</dbReference>
<evidence type="ECO:0000313" key="1">
    <source>
        <dbReference type="EMBL" id="BET26188.1"/>
    </source>
</evidence>
<organism evidence="1 2">
    <name type="scientific">Limnobacter thiooxidans</name>
    <dbReference type="NCBI Taxonomy" id="131080"/>
    <lineage>
        <taxon>Bacteria</taxon>
        <taxon>Pseudomonadati</taxon>
        <taxon>Pseudomonadota</taxon>
        <taxon>Betaproteobacteria</taxon>
        <taxon>Burkholderiales</taxon>
        <taxon>Burkholderiaceae</taxon>
        <taxon>Limnobacter</taxon>
    </lineage>
</organism>
<proteinExistence type="predicted"/>
<accession>A0AA86MBA9</accession>
<gene>
    <name evidence="1" type="ORF">RGQ30_16890</name>
</gene>
<dbReference type="EMBL" id="AP028947">
    <property type="protein sequence ID" value="BET26188.1"/>
    <property type="molecule type" value="Genomic_DNA"/>
</dbReference>
<evidence type="ECO:0000313" key="2">
    <source>
        <dbReference type="Proteomes" id="UP001329151"/>
    </source>
</evidence>
<dbReference type="Pfam" id="PF10974">
    <property type="entry name" value="DUF2804"/>
    <property type="match status" value="1"/>
</dbReference>
<sequence length="336" mass="37919">MNLIDISGLPAWGRLSSLPDRINWEQYDARNAMGKPRKAWTKSFLFKHFDFYGALGENFTFGCGMVRLGSLNSTFAYLHSTSGLHRVQFDMPFDLGFQSDYKPLGRTTWVHPFKKNHSVSSTRDAQSRELQFQFGKNFYGHVRIDCDRSETLALNTPIANTGFAYAQKSSGGSVSGEIFLNGNKYTIQPEKDGCYHDWTAGFLRRETFWNWACASGRTAPDQPLISLNVARGVNETSAHENVLWVDGAIHDLPLVLFEYDRDDILKPWQVYSQCGAVDVQFAPEGSVDDHRNMIVMASRFNQCFGKFTGTVKLPAKGLAYSVNGLAGWCEDHYAKW</sequence>
<reference evidence="1 2" key="1">
    <citation type="submission" date="2023-10" db="EMBL/GenBank/DDBJ databases">
        <title>Complete Genome Sequence of Limnobacter thiooxidans CS-K2T, Isolated from freshwater lake sediments in Bavaria, Germany.</title>
        <authorList>
            <person name="Naruki M."/>
            <person name="Watanabe A."/>
            <person name="Warashina T."/>
            <person name="Morita T."/>
            <person name="Arakawa K."/>
        </authorList>
    </citation>
    <scope>NUCLEOTIDE SEQUENCE [LARGE SCALE GENOMIC DNA]</scope>
    <source>
        <strain evidence="1 2">CS-K2</strain>
    </source>
</reference>